<dbReference type="WBParaSite" id="SMRG1_86580.2">
    <property type="protein sequence ID" value="SMRG1_86580.2"/>
    <property type="gene ID" value="SMRG1_86580"/>
</dbReference>
<evidence type="ECO:0000313" key="4">
    <source>
        <dbReference type="WBParaSite" id="SMRG1_86580.2"/>
    </source>
</evidence>
<feature type="chain" id="PRO_5041717655" description="Sema domain-containing protein" evidence="2">
    <location>
        <begin position="30"/>
        <end position="298"/>
    </location>
</feature>
<evidence type="ECO:0000256" key="1">
    <source>
        <dbReference type="SAM" id="Phobius"/>
    </source>
</evidence>
<evidence type="ECO:0000313" key="3">
    <source>
        <dbReference type="Proteomes" id="UP000050790"/>
    </source>
</evidence>
<reference evidence="4" key="1">
    <citation type="submission" date="2023-11" db="UniProtKB">
        <authorList>
            <consortium name="WormBaseParasite"/>
        </authorList>
    </citation>
    <scope>IDENTIFICATION</scope>
</reference>
<accession>A0AA85AIR3</accession>
<protein>
    <recommendedName>
        <fullName evidence="5">Sema domain-containing protein</fullName>
    </recommendedName>
</protein>
<name>A0AA85AIR3_9TREM</name>
<keyword evidence="1" id="KW-0812">Transmembrane</keyword>
<proteinExistence type="predicted"/>
<evidence type="ECO:0000256" key="2">
    <source>
        <dbReference type="SAM" id="SignalP"/>
    </source>
</evidence>
<sequence length="298" mass="34578">MSHSRHSFSTGQFTLLYSIIVLICKFFECQDICTKPELGHFRKLIFENDAYKYSHHYYYSQTIRSNQPPPVIKGSFETIINFKEIAPRFPFKFYGVKVIVFAIFTSGTIYMFDEKHLGEIDNFMKKHYFMSSQISDHHELLAVRTSYYEKLDDKIPAFNITNMIHPNGKISVYFENVPKVTGENKKTSKILGLIRCGAKDCPKYNSIKSCEDATTSNTTCILCETVNMCIASNDKDIHEFKVNGCKVKNMTTETTEDTEGKKILQYVYIVVPLVMSFLIVCIVCGLWLWFYRRNRVHP</sequence>
<dbReference type="Proteomes" id="UP000050790">
    <property type="component" value="Unassembled WGS sequence"/>
</dbReference>
<feature type="signal peptide" evidence="2">
    <location>
        <begin position="1"/>
        <end position="29"/>
    </location>
</feature>
<organism evidence="3 4">
    <name type="scientific">Schistosoma margrebowiei</name>
    <dbReference type="NCBI Taxonomy" id="48269"/>
    <lineage>
        <taxon>Eukaryota</taxon>
        <taxon>Metazoa</taxon>
        <taxon>Spiralia</taxon>
        <taxon>Lophotrochozoa</taxon>
        <taxon>Platyhelminthes</taxon>
        <taxon>Trematoda</taxon>
        <taxon>Digenea</taxon>
        <taxon>Strigeidida</taxon>
        <taxon>Schistosomatoidea</taxon>
        <taxon>Schistosomatidae</taxon>
        <taxon>Schistosoma</taxon>
    </lineage>
</organism>
<keyword evidence="2" id="KW-0732">Signal</keyword>
<evidence type="ECO:0008006" key="5">
    <source>
        <dbReference type="Google" id="ProtNLM"/>
    </source>
</evidence>
<keyword evidence="1" id="KW-1133">Transmembrane helix</keyword>
<feature type="transmembrane region" description="Helical" evidence="1">
    <location>
        <begin position="266"/>
        <end position="290"/>
    </location>
</feature>
<dbReference type="AlphaFoldDB" id="A0AA85AIR3"/>
<keyword evidence="1" id="KW-0472">Membrane</keyword>